<dbReference type="EMBL" id="VBAL01000195">
    <property type="protein sequence ID" value="TMI97829.1"/>
    <property type="molecule type" value="Genomic_DNA"/>
</dbReference>
<comment type="caution">
    <text evidence="4">The sequence shown here is derived from an EMBL/GenBank/DDBJ whole genome shotgun (WGS) entry which is preliminary data.</text>
</comment>
<dbReference type="Proteomes" id="UP000319353">
    <property type="component" value="Unassembled WGS sequence"/>
</dbReference>
<feature type="non-terminal residue" evidence="4">
    <location>
        <position position="1"/>
    </location>
</feature>
<proteinExistence type="inferred from homology"/>
<comment type="similarity">
    <text evidence="1">Belongs to the membrane fusion protein (MFP) (TC 8.A.1) family.</text>
</comment>
<dbReference type="InterPro" id="IPR006143">
    <property type="entry name" value="RND_pump_MFP"/>
</dbReference>
<dbReference type="GO" id="GO:0015562">
    <property type="term" value="F:efflux transmembrane transporter activity"/>
    <property type="evidence" value="ECO:0007669"/>
    <property type="project" value="TreeGrafter"/>
</dbReference>
<evidence type="ECO:0000256" key="1">
    <source>
        <dbReference type="ARBA" id="ARBA00009477"/>
    </source>
</evidence>
<dbReference type="Pfam" id="PF25989">
    <property type="entry name" value="YknX_C"/>
    <property type="match status" value="1"/>
</dbReference>
<reference evidence="4 5" key="1">
    <citation type="journal article" date="2019" name="Nat. Microbiol.">
        <title>Mediterranean grassland soil C-N compound turnover is dependent on rainfall and depth, and is mediated by genomically divergent microorganisms.</title>
        <authorList>
            <person name="Diamond S."/>
            <person name="Andeer P.F."/>
            <person name="Li Z."/>
            <person name="Crits-Christoph A."/>
            <person name="Burstein D."/>
            <person name="Anantharaman K."/>
            <person name="Lane K.R."/>
            <person name="Thomas B.C."/>
            <person name="Pan C."/>
            <person name="Northen T.R."/>
            <person name="Banfield J.F."/>
        </authorList>
    </citation>
    <scope>NUCLEOTIDE SEQUENCE [LARGE SCALE GENOMIC DNA]</scope>
    <source>
        <strain evidence="4">NP_4</strain>
    </source>
</reference>
<evidence type="ECO:0000259" key="2">
    <source>
        <dbReference type="Pfam" id="PF25954"/>
    </source>
</evidence>
<dbReference type="InterPro" id="IPR058637">
    <property type="entry name" value="YknX-like_C"/>
</dbReference>
<name>A0A537KPZ9_9BACT</name>
<dbReference type="PANTHER" id="PTHR30469:SF15">
    <property type="entry name" value="HLYD FAMILY OF SECRETION PROTEINS"/>
    <property type="match status" value="1"/>
</dbReference>
<organism evidence="4 5">
    <name type="scientific">Candidatus Segetimicrobium genomatis</name>
    <dbReference type="NCBI Taxonomy" id="2569760"/>
    <lineage>
        <taxon>Bacteria</taxon>
        <taxon>Bacillati</taxon>
        <taxon>Candidatus Sysuimicrobiota</taxon>
        <taxon>Candidatus Sysuimicrobiia</taxon>
        <taxon>Candidatus Sysuimicrobiales</taxon>
        <taxon>Candidatus Segetimicrobiaceae</taxon>
        <taxon>Candidatus Segetimicrobium</taxon>
    </lineage>
</organism>
<protein>
    <submittedName>
        <fullName evidence="4">Efflux RND transporter periplasmic adaptor subunit</fullName>
    </submittedName>
</protein>
<evidence type="ECO:0000313" key="4">
    <source>
        <dbReference type="EMBL" id="TMI97829.1"/>
    </source>
</evidence>
<dbReference type="GO" id="GO:1990281">
    <property type="term" value="C:efflux pump complex"/>
    <property type="evidence" value="ECO:0007669"/>
    <property type="project" value="TreeGrafter"/>
</dbReference>
<sequence length="150" mass="15862">VNVTEADMGTVRRGAMAEMGVDAFPNRTFHGTVARIAGGVDPDTRTVQVEVDLDNHDHALRPGMYARVRLVGVSRHAFVVPLSALVIVGGQQFVWVVSDGRVSRRAVTIGATTASVVKITSGVSPSETIVFRGTEQVREGGPVRTAPAGE</sequence>
<dbReference type="PANTHER" id="PTHR30469">
    <property type="entry name" value="MULTIDRUG RESISTANCE PROTEIN MDTA"/>
    <property type="match status" value="1"/>
</dbReference>
<evidence type="ECO:0000259" key="3">
    <source>
        <dbReference type="Pfam" id="PF25989"/>
    </source>
</evidence>
<dbReference type="Gene3D" id="2.40.420.20">
    <property type="match status" value="1"/>
</dbReference>
<gene>
    <name evidence="4" type="ORF">E6H01_12955</name>
</gene>
<dbReference type="SUPFAM" id="SSF111369">
    <property type="entry name" value="HlyD-like secretion proteins"/>
    <property type="match status" value="1"/>
</dbReference>
<feature type="domain" description="CusB-like beta-barrel" evidence="2">
    <location>
        <begin position="1"/>
        <end position="72"/>
    </location>
</feature>
<dbReference type="Pfam" id="PF25954">
    <property type="entry name" value="Beta-barrel_RND_2"/>
    <property type="match status" value="1"/>
</dbReference>
<accession>A0A537KPZ9</accession>
<feature type="domain" description="YknX-like C-terminal permuted SH3-like" evidence="3">
    <location>
        <begin position="78"/>
        <end position="144"/>
    </location>
</feature>
<dbReference type="FunFam" id="2.40.30.170:FF:000010">
    <property type="entry name" value="Efflux RND transporter periplasmic adaptor subunit"/>
    <property type="match status" value="1"/>
</dbReference>
<dbReference type="Gene3D" id="2.40.30.170">
    <property type="match status" value="1"/>
</dbReference>
<dbReference type="InterPro" id="IPR058792">
    <property type="entry name" value="Beta-barrel_RND_2"/>
</dbReference>
<dbReference type="AlphaFoldDB" id="A0A537KPZ9"/>
<dbReference type="NCBIfam" id="TIGR01730">
    <property type="entry name" value="RND_mfp"/>
    <property type="match status" value="1"/>
</dbReference>
<evidence type="ECO:0000313" key="5">
    <source>
        <dbReference type="Proteomes" id="UP000319353"/>
    </source>
</evidence>